<sequence length="341" mass="36969">MGRVCRVHEAPFLVNSRTASRNAPAGPSPFAVEAKALPREKFSDPALTAKGEPRASVPLVGLDTLWLNTGTLCNLACATCYIESSPTNDALIYLGAKDARRFLAEAEQARVREIGFTGGEPFMNPAMIPMLEDSLARGFEVLVLTNAMRPMRRREAALLALREEHGARLTMRVSLDHHSKAVHEAERGPRSWEPAMEGLQWLSRYDFSVAVAGRLLPGEGENDARECYARLFKDEGIGIDAFDPARLVLFPEMDADKDIAEITTACWSILGKSPKDIMCASSRMVVHRKGEAAPRVVACTLIPHDPGFDMGATLAEAAGDVALNHPHCARFCVLGGASCSA</sequence>
<name>A0ABX8ZCA9_9SPHN</name>
<evidence type="ECO:0000313" key="7">
    <source>
        <dbReference type="EMBL" id="QZD86625.1"/>
    </source>
</evidence>
<keyword evidence="8" id="KW-1185">Reference proteome</keyword>
<dbReference type="EMBL" id="CP081297">
    <property type="protein sequence ID" value="QZD86625.1"/>
    <property type="molecule type" value="Genomic_DNA"/>
</dbReference>
<evidence type="ECO:0000256" key="1">
    <source>
        <dbReference type="ARBA" id="ARBA00001966"/>
    </source>
</evidence>
<dbReference type="PANTHER" id="PTHR11228">
    <property type="entry name" value="RADICAL SAM DOMAIN PROTEIN"/>
    <property type="match status" value="1"/>
</dbReference>
<evidence type="ECO:0000256" key="2">
    <source>
        <dbReference type="ARBA" id="ARBA00022691"/>
    </source>
</evidence>
<evidence type="ECO:0000256" key="4">
    <source>
        <dbReference type="ARBA" id="ARBA00023004"/>
    </source>
</evidence>
<keyword evidence="3" id="KW-0479">Metal-binding</keyword>
<feature type="domain" description="Radical SAM core" evidence="6">
    <location>
        <begin position="68"/>
        <end position="224"/>
    </location>
</feature>
<proteinExistence type="predicted"/>
<dbReference type="InterPro" id="IPR058240">
    <property type="entry name" value="rSAM_sf"/>
</dbReference>
<evidence type="ECO:0000256" key="5">
    <source>
        <dbReference type="ARBA" id="ARBA00023014"/>
    </source>
</evidence>
<dbReference type="Pfam" id="PF04055">
    <property type="entry name" value="Radical_SAM"/>
    <property type="match status" value="1"/>
</dbReference>
<dbReference type="CDD" id="cd01335">
    <property type="entry name" value="Radical_SAM"/>
    <property type="match status" value="1"/>
</dbReference>
<dbReference type="SFLD" id="SFLDS00029">
    <property type="entry name" value="Radical_SAM"/>
    <property type="match status" value="1"/>
</dbReference>
<evidence type="ECO:0000313" key="8">
    <source>
        <dbReference type="Proteomes" id="UP000824280"/>
    </source>
</evidence>
<dbReference type="PANTHER" id="PTHR11228:SF7">
    <property type="entry name" value="PQQA PEPTIDE CYCLASE"/>
    <property type="match status" value="1"/>
</dbReference>
<dbReference type="Gene3D" id="3.20.20.70">
    <property type="entry name" value="Aldolase class I"/>
    <property type="match status" value="1"/>
</dbReference>
<dbReference type="SFLD" id="SFLDG01067">
    <property type="entry name" value="SPASM/twitch_domain_containing"/>
    <property type="match status" value="1"/>
</dbReference>
<keyword evidence="5" id="KW-0411">Iron-sulfur</keyword>
<protein>
    <submittedName>
        <fullName evidence="7">Radical SAM protein</fullName>
    </submittedName>
</protein>
<keyword evidence="2" id="KW-0949">S-adenosyl-L-methionine</keyword>
<dbReference type="InterPro" id="IPR013785">
    <property type="entry name" value="Aldolase_TIM"/>
</dbReference>
<dbReference type="Proteomes" id="UP000824280">
    <property type="component" value="Chromosome"/>
</dbReference>
<dbReference type="InterPro" id="IPR050377">
    <property type="entry name" value="Radical_SAM_PqqE_MftC-like"/>
</dbReference>
<keyword evidence="4" id="KW-0408">Iron</keyword>
<organism evidence="7 8">
    <name type="scientific">Qipengyuania psychrotolerans</name>
    <dbReference type="NCBI Taxonomy" id="2867238"/>
    <lineage>
        <taxon>Bacteria</taxon>
        <taxon>Pseudomonadati</taxon>
        <taxon>Pseudomonadota</taxon>
        <taxon>Alphaproteobacteria</taxon>
        <taxon>Sphingomonadales</taxon>
        <taxon>Erythrobacteraceae</taxon>
        <taxon>Qipengyuania</taxon>
    </lineage>
</organism>
<dbReference type="InterPro" id="IPR007197">
    <property type="entry name" value="rSAM"/>
</dbReference>
<comment type="cofactor">
    <cofactor evidence="1">
        <name>[4Fe-4S] cluster</name>
        <dbReference type="ChEBI" id="CHEBI:49883"/>
    </cofactor>
</comment>
<evidence type="ECO:0000256" key="3">
    <source>
        <dbReference type="ARBA" id="ARBA00022723"/>
    </source>
</evidence>
<dbReference type="SUPFAM" id="SSF102114">
    <property type="entry name" value="Radical SAM enzymes"/>
    <property type="match status" value="1"/>
</dbReference>
<evidence type="ECO:0000259" key="6">
    <source>
        <dbReference type="Pfam" id="PF04055"/>
    </source>
</evidence>
<accession>A0ABX8ZCA9</accession>
<gene>
    <name evidence="7" type="ORF">K3166_10440</name>
</gene>
<reference evidence="7 8" key="1">
    <citation type="submission" date="2021-08" db="EMBL/GenBank/DDBJ databases">
        <title>Comparative Genomics Analysis of the Genus Qipengyuania Reveals Extensive Genetic Diversity and Metabolic Versatility, Including the Description of Fifteen Novel Species.</title>
        <authorList>
            <person name="Liu Y."/>
        </authorList>
    </citation>
    <scope>NUCLEOTIDE SEQUENCE [LARGE SCALE GENOMIC DNA]</scope>
    <source>
        <strain evidence="7 8">1XM2-8</strain>
    </source>
</reference>